<keyword evidence="2" id="KW-1185">Reference proteome</keyword>
<reference evidence="1 2" key="1">
    <citation type="journal article" date="2011" name="J. Gen. Appl. Microbiol.">
        <title>Draft genome sequencing of the enigmatic basidiomycete Mixia osmundae.</title>
        <authorList>
            <person name="Nishida H."/>
            <person name="Nagatsuka Y."/>
            <person name="Sugiyama J."/>
        </authorList>
    </citation>
    <scope>NUCLEOTIDE SEQUENCE [LARGE SCALE GENOMIC DNA]</scope>
    <source>
        <strain evidence="2">CBS 9802 / IAM 14324 / JCM 22182 / KY 12970</strain>
    </source>
</reference>
<dbReference type="EMBL" id="BABT02000061">
    <property type="protein sequence ID" value="GAA95335.1"/>
    <property type="molecule type" value="Genomic_DNA"/>
</dbReference>
<dbReference type="RefSeq" id="XP_014569806.1">
    <property type="nucleotide sequence ID" value="XM_014714320.1"/>
</dbReference>
<dbReference type="Proteomes" id="UP000009131">
    <property type="component" value="Unassembled WGS sequence"/>
</dbReference>
<evidence type="ECO:0000313" key="1">
    <source>
        <dbReference type="EMBL" id="GAA95335.1"/>
    </source>
</evidence>
<dbReference type="AlphaFoldDB" id="G7DXM5"/>
<name>G7DXM5_MIXOS</name>
<evidence type="ECO:0000313" key="2">
    <source>
        <dbReference type="Proteomes" id="UP000009131"/>
    </source>
</evidence>
<sequence>MTTHVDQLPSIRVFSPKNFDTCETTEGNYMSAIKTNRLKVIKKSDECPFASQQERVMVRLKNSRARQLLSC</sequence>
<proteinExistence type="predicted"/>
<protein>
    <submittedName>
        <fullName evidence="1">Uncharacterized protein</fullName>
    </submittedName>
</protein>
<accession>G7DXM5</accession>
<reference evidence="1 2" key="2">
    <citation type="journal article" date="2012" name="Open Biol.">
        <title>Characteristics of nucleosomes and linker DNA regions on the genome of the basidiomycete Mixia osmundae revealed by mono- and dinucleosome mapping.</title>
        <authorList>
            <person name="Nishida H."/>
            <person name="Kondo S."/>
            <person name="Matsumoto T."/>
            <person name="Suzuki Y."/>
            <person name="Yoshikawa H."/>
            <person name="Taylor T.D."/>
            <person name="Sugiyama J."/>
        </authorList>
    </citation>
    <scope>NUCLEOTIDE SEQUENCE [LARGE SCALE GENOMIC DNA]</scope>
    <source>
        <strain evidence="2">CBS 9802 / IAM 14324 / JCM 22182 / KY 12970</strain>
    </source>
</reference>
<dbReference type="HOGENOM" id="CLU_2740594_0_0_1"/>
<gene>
    <name evidence="1" type="primary">Mo01992</name>
    <name evidence="1" type="ORF">E5Q_01992</name>
</gene>
<organism evidence="1 2">
    <name type="scientific">Mixia osmundae (strain CBS 9802 / IAM 14324 / JCM 22182 / KY 12970)</name>
    <dbReference type="NCBI Taxonomy" id="764103"/>
    <lineage>
        <taxon>Eukaryota</taxon>
        <taxon>Fungi</taxon>
        <taxon>Dikarya</taxon>
        <taxon>Basidiomycota</taxon>
        <taxon>Pucciniomycotina</taxon>
        <taxon>Mixiomycetes</taxon>
        <taxon>Mixiales</taxon>
        <taxon>Mixiaceae</taxon>
        <taxon>Mixia</taxon>
    </lineage>
</organism>
<dbReference type="InParanoid" id="G7DXM5"/>
<comment type="caution">
    <text evidence="1">The sequence shown here is derived from an EMBL/GenBank/DDBJ whole genome shotgun (WGS) entry which is preliminary data.</text>
</comment>